<gene>
    <name evidence="1" type="ORF">Thini_0439</name>
</gene>
<dbReference type="Proteomes" id="UP000005317">
    <property type="component" value="Unassembled WGS sequence"/>
</dbReference>
<evidence type="ECO:0000313" key="2">
    <source>
        <dbReference type="Proteomes" id="UP000005317"/>
    </source>
</evidence>
<evidence type="ECO:0000313" key="1">
    <source>
        <dbReference type="EMBL" id="EIJ33089.1"/>
    </source>
</evidence>
<dbReference type="OrthoDB" id="5639165at2"/>
<protein>
    <submittedName>
        <fullName evidence="1">Uncharacterized protein</fullName>
    </submittedName>
</protein>
<dbReference type="RefSeq" id="WP_002707052.1">
    <property type="nucleotide sequence ID" value="NZ_JH651384.1"/>
</dbReference>
<accession>A0A656HD42</accession>
<dbReference type="AlphaFoldDB" id="A0A656HD42"/>
<keyword evidence="2" id="KW-1185">Reference proteome</keyword>
<reference evidence="2" key="1">
    <citation type="journal article" date="2011" name="Stand. Genomic Sci.">
        <title>Genome sequence of the filamentous, gliding Thiothrix nivea neotype strain (JP2(T)).</title>
        <authorList>
            <person name="Lapidus A."/>
            <person name="Nolan M."/>
            <person name="Lucas S."/>
            <person name="Glavina Del Rio T."/>
            <person name="Tice H."/>
            <person name="Cheng J.F."/>
            <person name="Tapia R."/>
            <person name="Han C."/>
            <person name="Goodwin L."/>
            <person name="Pitluck S."/>
            <person name="Liolios K."/>
            <person name="Pagani I."/>
            <person name="Ivanova N."/>
            <person name="Huntemann M."/>
            <person name="Mavromatis K."/>
            <person name="Mikhailova N."/>
            <person name="Pati A."/>
            <person name="Chen A."/>
            <person name="Palaniappan K."/>
            <person name="Land M."/>
            <person name="Brambilla E.M."/>
            <person name="Rohde M."/>
            <person name="Abt B."/>
            <person name="Verbarg S."/>
            <person name="Goker M."/>
            <person name="Bristow J."/>
            <person name="Eisen J.A."/>
            <person name="Markowitz V."/>
            <person name="Hugenholtz P."/>
            <person name="Kyrpides N.C."/>
            <person name="Klenk H.P."/>
            <person name="Woyke T."/>
        </authorList>
    </citation>
    <scope>NUCLEOTIDE SEQUENCE [LARGE SCALE GENOMIC DNA]</scope>
    <source>
        <strain evidence="2">ATCC 35100 / DSM 5205 / JP2</strain>
    </source>
</reference>
<name>A0A656HD42_THINJ</name>
<sequence length="148" mass="16728">MQKRRNYELAMTLCDAHIPGITGVVSVLPKVVSADAWHSSENNGDARDFAGKWQNCDEREDQVINKRYQYPIQYGSYNTLLDWCYSWVNGCGAQAAQAFCVQEGYARQISFSGPRNITAGQKTRIISTREVCDQPSCGTFTQITCRNW</sequence>
<organism evidence="1 2">
    <name type="scientific">Thiothrix nivea (strain ATCC 35100 / DSM 5205 / JP2)</name>
    <dbReference type="NCBI Taxonomy" id="870187"/>
    <lineage>
        <taxon>Bacteria</taxon>
        <taxon>Pseudomonadati</taxon>
        <taxon>Pseudomonadota</taxon>
        <taxon>Gammaproteobacteria</taxon>
        <taxon>Thiotrichales</taxon>
        <taxon>Thiotrichaceae</taxon>
        <taxon>Thiothrix</taxon>
    </lineage>
</organism>
<proteinExistence type="predicted"/>
<dbReference type="EMBL" id="JH651384">
    <property type="protein sequence ID" value="EIJ33089.1"/>
    <property type="molecule type" value="Genomic_DNA"/>
</dbReference>